<proteinExistence type="predicted"/>
<evidence type="ECO:0000313" key="2">
    <source>
        <dbReference type="Proteomes" id="UP000249464"/>
    </source>
</evidence>
<accession>A0A2X0N9B2</accession>
<protein>
    <submittedName>
        <fullName evidence="1">BQ5605_C035g11410 protein</fullName>
    </submittedName>
</protein>
<reference evidence="1 2" key="1">
    <citation type="submission" date="2016-11" db="EMBL/GenBank/DDBJ databases">
        <authorList>
            <person name="Jaros S."/>
            <person name="Januszkiewicz K."/>
            <person name="Wedrychowicz H."/>
        </authorList>
    </citation>
    <scope>NUCLEOTIDE SEQUENCE [LARGE SCALE GENOMIC DNA]</scope>
</reference>
<evidence type="ECO:0000313" key="1">
    <source>
        <dbReference type="EMBL" id="SGY97521.1"/>
    </source>
</evidence>
<gene>
    <name evidence="1" type="primary">BQ5605_C035g11410</name>
    <name evidence="1" type="ORF">BQ5605_C035G11410</name>
</gene>
<dbReference type="AlphaFoldDB" id="A0A2X0N9B2"/>
<organism evidence="1 2">
    <name type="scientific">Microbotryum silenes-dioicae</name>
    <dbReference type="NCBI Taxonomy" id="796604"/>
    <lineage>
        <taxon>Eukaryota</taxon>
        <taxon>Fungi</taxon>
        <taxon>Dikarya</taxon>
        <taxon>Basidiomycota</taxon>
        <taxon>Pucciniomycotina</taxon>
        <taxon>Microbotryomycetes</taxon>
        <taxon>Microbotryales</taxon>
        <taxon>Microbotryaceae</taxon>
        <taxon>Microbotryum</taxon>
    </lineage>
</organism>
<dbReference type="EMBL" id="FQNC01000064">
    <property type="protein sequence ID" value="SGY97521.1"/>
    <property type="molecule type" value="Genomic_DNA"/>
</dbReference>
<sequence>MRASTVQTTADNCTQITFTQGAHSLAWEILVQVAQGAHRQSRGLAWDILWHLQPLKRPSRTSA</sequence>
<keyword evidence="2" id="KW-1185">Reference proteome</keyword>
<name>A0A2X0N9B2_9BASI</name>
<dbReference type="Proteomes" id="UP000249464">
    <property type="component" value="Unassembled WGS sequence"/>
</dbReference>